<accession>A0A5M9QXU5</accession>
<dbReference type="EMBL" id="VXKB01000008">
    <property type="protein sequence ID" value="KAA8713001.1"/>
    <property type="molecule type" value="Genomic_DNA"/>
</dbReference>
<dbReference type="RefSeq" id="WP_067370495.1">
    <property type="nucleotide sequence ID" value="NZ_BAAAFS010000007.1"/>
</dbReference>
<sequence length="120" mass="13168">MRKFIAPVFILLWIMAAAVAYCLPAAASVSTTPHATLIKKVLSCKTTVEGKDSLFIVVDTGRRFSVKINGTVYVSPELTTKTGNETMGYIGNDHYRKDSDSYTVTTDKIDVTLSHCEFIA</sequence>
<dbReference type="AlphaFoldDB" id="A0A5M9QXU5"/>
<name>A0A5M9QXU5_9GAMM</name>
<comment type="caution">
    <text evidence="2">The sequence shown here is derived from an EMBL/GenBank/DDBJ whole genome shotgun (WGS) entry which is preliminary data.</text>
</comment>
<feature type="signal peptide" evidence="1">
    <location>
        <begin position="1"/>
        <end position="20"/>
    </location>
</feature>
<protein>
    <recommendedName>
        <fullName evidence="4">C-type lysozyme inhibitor domain-containing protein</fullName>
    </recommendedName>
</protein>
<proteinExistence type="predicted"/>
<evidence type="ECO:0008006" key="4">
    <source>
        <dbReference type="Google" id="ProtNLM"/>
    </source>
</evidence>
<organism evidence="2 3">
    <name type="scientific">Morganella psychrotolerans</name>
    <dbReference type="NCBI Taxonomy" id="368603"/>
    <lineage>
        <taxon>Bacteria</taxon>
        <taxon>Pseudomonadati</taxon>
        <taxon>Pseudomonadota</taxon>
        <taxon>Gammaproteobacteria</taxon>
        <taxon>Enterobacterales</taxon>
        <taxon>Morganellaceae</taxon>
        <taxon>Morganella</taxon>
    </lineage>
</organism>
<dbReference type="Proteomes" id="UP000322181">
    <property type="component" value="Unassembled WGS sequence"/>
</dbReference>
<gene>
    <name evidence="2" type="ORF">F4V73_17955</name>
</gene>
<evidence type="ECO:0000313" key="3">
    <source>
        <dbReference type="Proteomes" id="UP000322181"/>
    </source>
</evidence>
<reference evidence="2 3" key="1">
    <citation type="submission" date="2019-09" db="EMBL/GenBank/DDBJ databases">
        <title>Draft genome sequence of various Type strains from the CCUG.</title>
        <authorList>
            <person name="Pineiro-Iglesias B."/>
            <person name="Tunovic T."/>
            <person name="Unosson C."/>
            <person name="Inganas E."/>
            <person name="Ohlen M."/>
            <person name="Cardew S."/>
            <person name="Jensie-Markopoulos S."/>
            <person name="Salva-Serra F."/>
            <person name="Jaen-Luchoro D."/>
            <person name="Karlsson R."/>
            <person name="Svensson-Stadler L."/>
            <person name="Chun J."/>
            <person name="Moore E."/>
        </authorList>
    </citation>
    <scope>NUCLEOTIDE SEQUENCE [LARGE SCALE GENOMIC DNA]</scope>
    <source>
        <strain evidence="2 3">CCUG 53682T</strain>
    </source>
</reference>
<feature type="chain" id="PRO_5024344712" description="C-type lysozyme inhibitor domain-containing protein" evidence="1">
    <location>
        <begin position="21"/>
        <end position="120"/>
    </location>
</feature>
<evidence type="ECO:0000313" key="2">
    <source>
        <dbReference type="EMBL" id="KAA8713001.1"/>
    </source>
</evidence>
<keyword evidence="1" id="KW-0732">Signal</keyword>
<evidence type="ECO:0000256" key="1">
    <source>
        <dbReference type="SAM" id="SignalP"/>
    </source>
</evidence>